<dbReference type="OrthoDB" id="2972467at2"/>
<keyword evidence="2" id="KW-1185">Reference proteome</keyword>
<dbReference type="NCBIfam" id="TIGR03696">
    <property type="entry name" value="Rhs_assc_core"/>
    <property type="match status" value="1"/>
</dbReference>
<dbReference type="Gene3D" id="2.180.10.10">
    <property type="entry name" value="RHS repeat-associated core"/>
    <property type="match status" value="2"/>
</dbReference>
<dbReference type="EMBL" id="MQUC01000003">
    <property type="protein sequence ID" value="PRP65873.1"/>
    <property type="molecule type" value="Genomic_DNA"/>
</dbReference>
<reference evidence="1 2" key="1">
    <citation type="submission" date="2016-11" db="EMBL/GenBank/DDBJ databases">
        <title>Trade-off between light-utilization and light-protection in marine flavobacteria.</title>
        <authorList>
            <person name="Kumagai Y."/>
        </authorList>
    </citation>
    <scope>NUCLEOTIDE SEQUENCE [LARGE SCALE GENOMIC DNA]</scope>
    <source>
        <strain evidence="1 2">JCM 17109</strain>
    </source>
</reference>
<dbReference type="Proteomes" id="UP000239532">
    <property type="component" value="Unassembled WGS sequence"/>
</dbReference>
<dbReference type="InterPro" id="IPR031325">
    <property type="entry name" value="RHS_repeat"/>
</dbReference>
<protein>
    <recommendedName>
        <fullName evidence="3">RHS repeat-associated core domain-containing protein</fullName>
    </recommendedName>
</protein>
<accession>A0A2S9WQW9</accession>
<dbReference type="SUPFAM" id="SSF49785">
    <property type="entry name" value="Galactose-binding domain-like"/>
    <property type="match status" value="1"/>
</dbReference>
<dbReference type="InterPro" id="IPR022385">
    <property type="entry name" value="Rhs_assc_core"/>
</dbReference>
<evidence type="ECO:0008006" key="3">
    <source>
        <dbReference type="Google" id="ProtNLM"/>
    </source>
</evidence>
<dbReference type="PROSITE" id="PS51257">
    <property type="entry name" value="PROKAR_LIPOPROTEIN"/>
    <property type="match status" value="1"/>
</dbReference>
<comment type="caution">
    <text evidence="1">The sequence shown here is derived from an EMBL/GenBank/DDBJ whole genome shotgun (WGS) entry which is preliminary data.</text>
</comment>
<gene>
    <name evidence="1" type="ORF">BST86_01600</name>
</gene>
<dbReference type="InterPro" id="IPR008979">
    <property type="entry name" value="Galactose-bd-like_sf"/>
</dbReference>
<dbReference type="NCBIfam" id="TIGR01643">
    <property type="entry name" value="YD_repeat_2x"/>
    <property type="match status" value="1"/>
</dbReference>
<evidence type="ECO:0000313" key="1">
    <source>
        <dbReference type="EMBL" id="PRP65873.1"/>
    </source>
</evidence>
<dbReference type="InterPro" id="IPR050708">
    <property type="entry name" value="T6SS_VgrG/RHS"/>
</dbReference>
<dbReference type="PANTHER" id="PTHR32305">
    <property type="match status" value="1"/>
</dbReference>
<proteinExistence type="predicted"/>
<organism evidence="1 2">
    <name type="scientific">Nonlabens agnitus</name>
    <dbReference type="NCBI Taxonomy" id="870484"/>
    <lineage>
        <taxon>Bacteria</taxon>
        <taxon>Pseudomonadati</taxon>
        <taxon>Bacteroidota</taxon>
        <taxon>Flavobacteriia</taxon>
        <taxon>Flavobacteriales</taxon>
        <taxon>Flavobacteriaceae</taxon>
        <taxon>Nonlabens</taxon>
    </lineage>
</organism>
<evidence type="ECO:0000313" key="2">
    <source>
        <dbReference type="Proteomes" id="UP000239532"/>
    </source>
</evidence>
<dbReference type="InterPro" id="IPR006530">
    <property type="entry name" value="YD"/>
</dbReference>
<dbReference type="PANTHER" id="PTHR32305:SF15">
    <property type="entry name" value="PROTEIN RHSA-RELATED"/>
    <property type="match status" value="1"/>
</dbReference>
<sequence>MTRMNQYGANQKTDTMKSKNNHYLFFVLLLSCTLGYSQIPILDPGFGGGGGLGDCESWEMADHYRDADGDGYGDRQDMIPLRLCANQTYSGYVTNNLDCDDNNNTLGIAQTWYYDNDEDGVGGSGGLSQRSCMQPGPNWSLTNNDCNDNLASVTGPRIWYADTDDDGKGDFLTPTSSPTCTPPLGYVDNADDCNDSDGDNFIYTWYRDYDQDGLGDPSISVTSCNPPNDNYWVLNADDSCPNYTGESDNQGCPVGDVGEEPWNTIKTTTYDVTELPIGKTKSYFDDLGKPVQNLTLDFKTNTTWATQTLYDSQGRPALQTLGAPAYGEETFLYKEGFIKKSNGEQYDMADFETDPENPQPVGEQGLSLGWYYSGNNTNEAYQDITDYPFSRTVYSKLNPGKALRVLGGNKTGGKWKNGYSFTMKAGAELAQQGAFGDPSYNTSQGMKILKTVSRDVHGEESVVFTDTDGRTLAAARSGLGTIRNTTVVIGEQGFVDIHVPQNITGFTVNKGPGVQIRVFDLITEEQVTISTTSLPNGFYRVEASNVGTGTVSVTYKENYYDYSLNYYDKIGRLTKSTQPLDRLETTYTYDTMGQLISTTSPDEGTSNFKYREDGQIRYSQNSKQAAVNQFSYTNYDLLGRPVESGVINSSRFATADPDTTALPSGSKIEVQATVYDQLPAGELAGIGAHVDYRNPTFLDGNVAKSSNDHTTTYYSYDVYGRVKWILQNIPGLGLKTIDYTYDDITGSVNMVDYQKHQPSERFIHRYSYHPIDYSLTRVETSTDGVNFTEHALYDYYETGALKRTEIGGGLQGIDYVYNLNGQLKSINHPGLNSTSDPGGDSNDFFGMSIDYNSSDYLRSGSFSSQLGSSGAEQFNGNIKGIAWNTATGNRPMARYGYRYNRNNWLESATYNSAGAAATDYKVDNLTYDANGNIQSLRRNKNTVSGSNVMDNLTYSYKTGKPNQLDRVADAAGNRGVGDLASQPVNNYNYNSIGQLTKNLQDKIGYVYNASGLVTQITNLITNLPAVTFGYDDRGHRLWKTKHFQNGVAQTRTWYVRDASGSPMAIYVDGTPKEYPIYGSGRVGIYRKADASSHYQLTDHLGNVRAVVRRSPTSVAANDTQDFEYDTEGWGEGPPVVSVSNDGGRLNLTITNRWNYSAHDFDIDPSKPFTVSFDFDRGNQEATYMMIWEYKNGSLEPWQERTYTLLDRDGRFEVTHQPTAGSDNRVHITFEKSGSIDNGQPTTVYIDNFSLKQDLDAAITSATDYYPFGMAMPNTDNIIGDYRYAYQGQERDPETGKEAFEARLWDSRIGRWLTTDPAGEFFSPYLGMGNNPISMIDPDGRCIKCPNPEGVEVGTTHTENGYTFTMNNQGVWWSESYFNDNGITVIGDSRSQNYTGEISLFGGIGSDILQNSMKDLTKSDFLIGRIDPKYNINFSNSTPSSAMGNVYKSGYKDLILKRSNLKLGIKVGGVAFAALDFYSTADNAAKGNYAEAAAEGTKASLSLASNAIPILGPIVFEGAYYLGGNYLVKQEWYNRALFGVHSKTYYDRGMRHGFGRAHNVTQMLLSK</sequence>
<name>A0A2S9WQW9_9FLAO</name>
<dbReference type="Pfam" id="PF05593">
    <property type="entry name" value="RHS_repeat"/>
    <property type="match status" value="1"/>
</dbReference>